<name>A0A6L2LQL1_TANCI</name>
<feature type="region of interest" description="Disordered" evidence="1">
    <location>
        <begin position="32"/>
        <end position="94"/>
    </location>
</feature>
<sequence length="166" mass="18635">MSPASSIAGLSGASSFNTSHRGAWIYLEYDEVPTDSGSGSSLREEDSGEARQEKEPNSRQDQPIEVKKSHSLFQEMEPKLSPCSATSTASEHPPSNYNMVYNTMMGYFKFGTSEGCSSRPRQLRQWRWMRDHVKEEGGLSRKRSGTSVMGLDLAAVQLVRRLRRRL</sequence>
<keyword evidence="2" id="KW-0808">Transferase</keyword>
<feature type="compositionally biased region" description="Polar residues" evidence="1">
    <location>
        <begin position="83"/>
        <end position="94"/>
    </location>
</feature>
<organism evidence="2">
    <name type="scientific">Tanacetum cinerariifolium</name>
    <name type="common">Dalmatian daisy</name>
    <name type="synonym">Chrysanthemum cinerariifolium</name>
    <dbReference type="NCBI Taxonomy" id="118510"/>
    <lineage>
        <taxon>Eukaryota</taxon>
        <taxon>Viridiplantae</taxon>
        <taxon>Streptophyta</taxon>
        <taxon>Embryophyta</taxon>
        <taxon>Tracheophyta</taxon>
        <taxon>Spermatophyta</taxon>
        <taxon>Magnoliopsida</taxon>
        <taxon>eudicotyledons</taxon>
        <taxon>Gunneridae</taxon>
        <taxon>Pentapetalae</taxon>
        <taxon>asterids</taxon>
        <taxon>campanulids</taxon>
        <taxon>Asterales</taxon>
        <taxon>Asteraceae</taxon>
        <taxon>Asteroideae</taxon>
        <taxon>Anthemideae</taxon>
        <taxon>Anthemidinae</taxon>
        <taxon>Tanacetum</taxon>
    </lineage>
</organism>
<dbReference type="AlphaFoldDB" id="A0A6L2LQL1"/>
<reference evidence="2" key="1">
    <citation type="journal article" date="2019" name="Sci. Rep.">
        <title>Draft genome of Tanacetum cinerariifolium, the natural source of mosquito coil.</title>
        <authorList>
            <person name="Yamashiro T."/>
            <person name="Shiraishi A."/>
            <person name="Satake H."/>
            <person name="Nakayama K."/>
        </authorList>
    </citation>
    <scope>NUCLEOTIDE SEQUENCE</scope>
</reference>
<comment type="caution">
    <text evidence="2">The sequence shown here is derived from an EMBL/GenBank/DDBJ whole genome shotgun (WGS) entry which is preliminary data.</text>
</comment>
<feature type="compositionally biased region" description="Basic and acidic residues" evidence="1">
    <location>
        <begin position="42"/>
        <end position="68"/>
    </location>
</feature>
<proteinExistence type="predicted"/>
<gene>
    <name evidence="2" type="ORF">Tci_035215</name>
</gene>
<dbReference type="EMBL" id="BKCJ010004812">
    <property type="protein sequence ID" value="GEU63237.1"/>
    <property type="molecule type" value="Genomic_DNA"/>
</dbReference>
<keyword evidence="2" id="KW-0012">Acyltransferase</keyword>
<dbReference type="GO" id="GO:0016746">
    <property type="term" value="F:acyltransferase activity"/>
    <property type="evidence" value="ECO:0007669"/>
    <property type="project" value="UniProtKB-KW"/>
</dbReference>
<evidence type="ECO:0000313" key="2">
    <source>
        <dbReference type="EMBL" id="GEU63237.1"/>
    </source>
</evidence>
<protein>
    <submittedName>
        <fullName evidence="2">Probable protein S-acyltransferase 22</fullName>
    </submittedName>
</protein>
<evidence type="ECO:0000256" key="1">
    <source>
        <dbReference type="SAM" id="MobiDB-lite"/>
    </source>
</evidence>
<accession>A0A6L2LQL1</accession>